<evidence type="ECO:0000313" key="1">
    <source>
        <dbReference type="EMBL" id="WZJ23252.1"/>
    </source>
</evidence>
<accession>A0ABZ2XMY4</accession>
<sequence length="119" mass="13068">MHLTKQQIEAIKRCLAMAEAHVEDINSGLEEGLYTEEDNQDIGEKEASVQVVQDFLESIGEGEDRPTKQYTGILEVDGLLIEQRITAPHNASVPELDRAFMAKLAQVASISYVEVAPAA</sequence>
<keyword evidence="1" id="KW-0614">Plasmid</keyword>
<keyword evidence="2" id="KW-1185">Reference proteome</keyword>
<name>A0ABZ2XMY4_9RHOO</name>
<reference evidence="1 2" key="1">
    <citation type="submission" date="2024-04" db="EMBL/GenBank/DDBJ databases">
        <title>Dissimilatory iodate-reducing microorganisms contribute to the enrichment of iodine in groundwater.</title>
        <authorList>
            <person name="Jiang Z."/>
        </authorList>
    </citation>
    <scope>NUCLEOTIDE SEQUENCE [LARGE SCALE GENOMIC DNA]</scope>
    <source>
        <strain evidence="1 2">NCP973</strain>
        <plasmid evidence="1 2">unnamed1</plasmid>
    </source>
</reference>
<dbReference type="RefSeq" id="WP_341744591.1">
    <property type="nucleotide sequence ID" value="NZ_CP151407.1"/>
</dbReference>
<organism evidence="1 2">
    <name type="scientific">Azonexus hydrophilus</name>
    <dbReference type="NCBI Taxonomy" id="418702"/>
    <lineage>
        <taxon>Bacteria</taxon>
        <taxon>Pseudomonadati</taxon>
        <taxon>Pseudomonadota</taxon>
        <taxon>Betaproteobacteria</taxon>
        <taxon>Rhodocyclales</taxon>
        <taxon>Azonexaceae</taxon>
        <taxon>Azonexus</taxon>
    </lineage>
</organism>
<gene>
    <name evidence="1" type="ORF">AADV58_17745</name>
</gene>
<geneLocation type="plasmid" evidence="1 2">
    <name>unnamed1</name>
</geneLocation>
<evidence type="ECO:0000313" key="2">
    <source>
        <dbReference type="Proteomes" id="UP001479520"/>
    </source>
</evidence>
<proteinExistence type="predicted"/>
<dbReference type="EMBL" id="CP151407">
    <property type="protein sequence ID" value="WZJ23252.1"/>
    <property type="molecule type" value="Genomic_DNA"/>
</dbReference>
<protein>
    <submittedName>
        <fullName evidence="1">Uncharacterized protein</fullName>
    </submittedName>
</protein>
<dbReference type="Proteomes" id="UP001479520">
    <property type="component" value="Plasmid unnamed1"/>
</dbReference>